<comment type="caution">
    <text evidence="5">The sequence shown here is derived from an EMBL/GenBank/DDBJ whole genome shotgun (WGS) entry which is preliminary data.</text>
</comment>
<protein>
    <recommendedName>
        <fullName evidence="4">Glycosyltransferase</fullName>
        <ecNumber evidence="4">2.4.1.-</ecNumber>
    </recommendedName>
</protein>
<keyword evidence="3" id="KW-0328">Glycosyltransferase</keyword>
<organism evidence="5 6">
    <name type="scientific">Thalictrum thalictroides</name>
    <name type="common">Rue-anemone</name>
    <name type="synonym">Anemone thalictroides</name>
    <dbReference type="NCBI Taxonomy" id="46969"/>
    <lineage>
        <taxon>Eukaryota</taxon>
        <taxon>Viridiplantae</taxon>
        <taxon>Streptophyta</taxon>
        <taxon>Embryophyta</taxon>
        <taxon>Tracheophyta</taxon>
        <taxon>Spermatophyta</taxon>
        <taxon>Magnoliopsida</taxon>
        <taxon>Ranunculales</taxon>
        <taxon>Ranunculaceae</taxon>
        <taxon>Thalictroideae</taxon>
        <taxon>Thalictrum</taxon>
    </lineage>
</organism>
<sequence>MSNSTSGDCHVVAVPYPGRGHVNPMMNLCKLLVSSCSNITITFVVTEEWLGIMGSSPKPSNITYQSIPNVIPSESIRASAYLEFLKAVNTKMEAPVEMLLDQLQLPVSAIIADTGMPWVLALGQRKNIPVVSLWTESPSVFSVFYHFDLLTTNNHFPADLAEQGAEVINYIPGITPTRLEDLPAIFSENAKKLLPYVLNTFDAMIKTQCVIFPSFYELEPHAIDTLKSTLPFPVYCVGPLIPHNTLDSITNDANLEYFKWLDSQPAKSVLYVSLGSFLSVSKEQMNEIVEGIRESGVRYFWVAREDTEQVQEAFGEMGLVVPWCNQLKVLCHSSVGGFLTHCGWNSTLEGVYAGVPMLTFPLLFDQTTDSKLIVDDWKIGMKVKKVATDKVVGRKEISELVQSFMSLDGDESKEMRRNASKFKKTCRQALSKGGSSEANLNALFGEILKCQ</sequence>
<dbReference type="GO" id="GO:0080044">
    <property type="term" value="F:quercetin 7-O-glucosyltransferase activity"/>
    <property type="evidence" value="ECO:0007669"/>
    <property type="project" value="TreeGrafter"/>
</dbReference>
<gene>
    <name evidence="5" type="ORF">FRX31_019389</name>
</gene>
<dbReference type="SUPFAM" id="SSF53756">
    <property type="entry name" value="UDP-Glycosyltransferase/glycogen phosphorylase"/>
    <property type="match status" value="1"/>
</dbReference>
<accession>A0A7J6W0Y2</accession>
<keyword evidence="6" id="KW-1185">Reference proteome</keyword>
<dbReference type="PANTHER" id="PTHR11926:SF774">
    <property type="entry name" value="UDP-GLYCOSYLTRANSFERASE 85A1-RELATED"/>
    <property type="match status" value="1"/>
</dbReference>
<evidence type="ECO:0000256" key="3">
    <source>
        <dbReference type="RuleBase" id="RU003718"/>
    </source>
</evidence>
<reference evidence="5 6" key="1">
    <citation type="submission" date="2020-06" db="EMBL/GenBank/DDBJ databases">
        <title>Transcriptomic and genomic resources for Thalictrum thalictroides and T. hernandezii: Facilitating candidate gene discovery in an emerging model plant lineage.</title>
        <authorList>
            <person name="Arias T."/>
            <person name="Riano-Pachon D.M."/>
            <person name="Di Stilio V.S."/>
        </authorList>
    </citation>
    <scope>NUCLEOTIDE SEQUENCE [LARGE SCALE GENOMIC DNA]</scope>
    <source>
        <strain evidence="6">cv. WT478/WT964</strain>
        <tissue evidence="5">Leaves</tissue>
    </source>
</reference>
<dbReference type="FunFam" id="3.40.50.2000:FF:000138">
    <property type="entry name" value="Glycosyltransferase"/>
    <property type="match status" value="1"/>
</dbReference>
<dbReference type="Gene3D" id="3.40.50.2000">
    <property type="entry name" value="Glycogen Phosphorylase B"/>
    <property type="match status" value="2"/>
</dbReference>
<evidence type="ECO:0000256" key="4">
    <source>
        <dbReference type="RuleBase" id="RU362057"/>
    </source>
</evidence>
<name>A0A7J6W0Y2_THATH</name>
<dbReference type="EMBL" id="JABWDY010023309">
    <property type="protein sequence ID" value="KAF5191024.1"/>
    <property type="molecule type" value="Genomic_DNA"/>
</dbReference>
<dbReference type="CDD" id="cd03784">
    <property type="entry name" value="GT1_Gtf-like"/>
    <property type="match status" value="1"/>
</dbReference>
<dbReference type="EC" id="2.4.1.-" evidence="4"/>
<dbReference type="GO" id="GO:0080043">
    <property type="term" value="F:quercetin 3-O-glucosyltransferase activity"/>
    <property type="evidence" value="ECO:0007669"/>
    <property type="project" value="TreeGrafter"/>
</dbReference>
<dbReference type="PROSITE" id="PS00375">
    <property type="entry name" value="UDPGT"/>
    <property type="match status" value="1"/>
</dbReference>
<dbReference type="InterPro" id="IPR002213">
    <property type="entry name" value="UDP_glucos_trans"/>
</dbReference>
<keyword evidence="2 3" id="KW-0808">Transferase</keyword>
<dbReference type="Pfam" id="PF00201">
    <property type="entry name" value="UDPGT"/>
    <property type="match status" value="1"/>
</dbReference>
<evidence type="ECO:0000256" key="1">
    <source>
        <dbReference type="ARBA" id="ARBA00009995"/>
    </source>
</evidence>
<dbReference type="OrthoDB" id="5835829at2759"/>
<dbReference type="PANTHER" id="PTHR11926">
    <property type="entry name" value="GLUCOSYL/GLUCURONOSYL TRANSFERASES"/>
    <property type="match status" value="1"/>
</dbReference>
<proteinExistence type="inferred from homology"/>
<evidence type="ECO:0000256" key="2">
    <source>
        <dbReference type="ARBA" id="ARBA00022679"/>
    </source>
</evidence>
<dbReference type="Proteomes" id="UP000554482">
    <property type="component" value="Unassembled WGS sequence"/>
</dbReference>
<evidence type="ECO:0000313" key="5">
    <source>
        <dbReference type="EMBL" id="KAF5191024.1"/>
    </source>
</evidence>
<dbReference type="AlphaFoldDB" id="A0A7J6W0Y2"/>
<evidence type="ECO:0000313" key="6">
    <source>
        <dbReference type="Proteomes" id="UP000554482"/>
    </source>
</evidence>
<comment type="similarity">
    <text evidence="1 3">Belongs to the UDP-glycosyltransferase family.</text>
</comment>
<dbReference type="InterPro" id="IPR035595">
    <property type="entry name" value="UDP_glycos_trans_CS"/>
</dbReference>